<gene>
    <name evidence="3" type="ORF">ANCCEY_03315</name>
</gene>
<dbReference type="InterPro" id="IPR008753">
    <property type="entry name" value="Peptidase_M13_N"/>
</dbReference>
<dbReference type="Proteomes" id="UP000054495">
    <property type="component" value="Unassembled WGS sequence"/>
</dbReference>
<name>A0A0D6MBA6_9BILA</name>
<accession>A0A0D6MBA6</accession>
<dbReference type="Pfam" id="PF05649">
    <property type="entry name" value="Peptidase_M13_N"/>
    <property type="match status" value="1"/>
</dbReference>
<sequence length="297" mass="33818">MPDKVMTKRQHLEFRADAKSLVHFTQSSITVLLIGFILHFLQFSMLDQNVESAGSKAMKIAQLYYKSCLASGKELPSESSPIQLILGKIRQFGSFPLIDKTWSYGNKLDITALLTYFNQNRTATTGLVPDIRKDMVNSTRARIYFEPTDKLLHTIILEKIFDFDSKAFVEALGNLALLLCEETKHECIKSEVWSGAEEVLSFLKRMKYVDHLAYTNEDEPPERFNINEFYKKVYLNRLSDVDALSTSVNWTKYFLNLAPRNLHAYFSNDPLVAVNKTSIQVPALGAIEGNESDRPSI</sequence>
<dbReference type="AlphaFoldDB" id="A0A0D6MBA6"/>
<feature type="domain" description="Peptidase M13 N-terminal" evidence="2">
    <location>
        <begin position="46"/>
        <end position="272"/>
    </location>
</feature>
<protein>
    <recommendedName>
        <fullName evidence="2">Peptidase M13 N-terminal domain-containing protein</fullName>
    </recommendedName>
</protein>
<organism evidence="3 4">
    <name type="scientific">Ancylostoma ceylanicum</name>
    <dbReference type="NCBI Taxonomy" id="53326"/>
    <lineage>
        <taxon>Eukaryota</taxon>
        <taxon>Metazoa</taxon>
        <taxon>Ecdysozoa</taxon>
        <taxon>Nematoda</taxon>
        <taxon>Chromadorea</taxon>
        <taxon>Rhabditida</taxon>
        <taxon>Rhabditina</taxon>
        <taxon>Rhabditomorpha</taxon>
        <taxon>Strongyloidea</taxon>
        <taxon>Ancylostomatidae</taxon>
        <taxon>Ancylostomatinae</taxon>
        <taxon>Ancylostoma</taxon>
    </lineage>
</organism>
<evidence type="ECO:0000313" key="4">
    <source>
        <dbReference type="Proteomes" id="UP000054495"/>
    </source>
</evidence>
<dbReference type="SUPFAM" id="SSF55486">
    <property type="entry name" value="Metalloproteases ('zincins'), catalytic domain"/>
    <property type="match status" value="1"/>
</dbReference>
<dbReference type="Gene3D" id="1.10.1380.10">
    <property type="entry name" value="Neutral endopeptidase , domain2"/>
    <property type="match status" value="1"/>
</dbReference>
<dbReference type="InterPro" id="IPR042089">
    <property type="entry name" value="Peptidase_M13_dom_2"/>
</dbReference>
<feature type="transmembrane region" description="Helical" evidence="1">
    <location>
        <begin position="21"/>
        <end position="41"/>
    </location>
</feature>
<keyword evidence="1" id="KW-0472">Membrane</keyword>
<reference evidence="3 4" key="1">
    <citation type="submission" date="2013-05" db="EMBL/GenBank/DDBJ databases">
        <title>Draft genome of the parasitic nematode Anyclostoma ceylanicum.</title>
        <authorList>
            <person name="Mitreva M."/>
        </authorList>
    </citation>
    <scope>NUCLEOTIDE SEQUENCE [LARGE SCALE GENOMIC DNA]</scope>
</reference>
<evidence type="ECO:0000259" key="2">
    <source>
        <dbReference type="Pfam" id="PF05649"/>
    </source>
</evidence>
<evidence type="ECO:0000256" key="1">
    <source>
        <dbReference type="SAM" id="Phobius"/>
    </source>
</evidence>
<proteinExistence type="predicted"/>
<keyword evidence="1" id="KW-1133">Transmembrane helix</keyword>
<keyword evidence="4" id="KW-1185">Reference proteome</keyword>
<evidence type="ECO:0000313" key="3">
    <source>
        <dbReference type="EMBL" id="EPB77557.1"/>
    </source>
</evidence>
<dbReference type="EMBL" id="KE124833">
    <property type="protein sequence ID" value="EPB77557.1"/>
    <property type="molecule type" value="Genomic_DNA"/>
</dbReference>
<keyword evidence="1" id="KW-0812">Transmembrane</keyword>